<gene>
    <name evidence="1" type="ORF">IC602_19500</name>
</gene>
<sequence>MSIYYVEEDNLSEHLRNPDIPNVCPVCKYTIFPECLLVSDKEYDRETGIVIKEVVFKCTNTQCASLFIGEYECLGHQSLICATIPKLVENVKVSEAIEEISPEFVSIYTQAIQSEKLGLDSICGVGYRKAIEFLVKDYLKSTDNDEYTHEQVESTSLRNCITQWIKDPKIKAVLERATILGNDETHYKRKFIDKDIHDLKLLIELTLHYIDMDLTFKKIEETFPLKSI</sequence>
<name>A0ABR7VSF0_VIRHA</name>
<comment type="caution">
    <text evidence="1">The sequence shown here is derived from an EMBL/GenBank/DDBJ whole genome shotgun (WGS) entry which is preliminary data.</text>
</comment>
<reference evidence="1 2" key="1">
    <citation type="submission" date="2020-09" db="EMBL/GenBank/DDBJ databases">
        <title>Draft Genome Sequences of Oil-Oxidizing Bacteria Halomonas titanicae, Marinobacter lutaoensis, and Virgibacillus halodenitrificans Isolated from Highly Saline Environments.</title>
        <authorList>
            <person name="Grouzdev D.S."/>
            <person name="Sokolova D.S."/>
            <person name="Semenova E.M."/>
            <person name="Borzenkov I.A."/>
            <person name="Bidzhieva S.K."/>
            <person name="Poltaraus A.B."/>
            <person name="Nazina T.N."/>
        </authorList>
    </citation>
    <scope>NUCLEOTIDE SEQUENCE [LARGE SCALE GENOMIC DNA]</scope>
    <source>
        <strain evidence="1 2">VKM B-3472D</strain>
    </source>
</reference>
<evidence type="ECO:0000313" key="1">
    <source>
        <dbReference type="EMBL" id="MBD1224804.1"/>
    </source>
</evidence>
<accession>A0ABR7VSF0</accession>
<evidence type="ECO:0000313" key="2">
    <source>
        <dbReference type="Proteomes" id="UP000621631"/>
    </source>
</evidence>
<keyword evidence="2" id="KW-1185">Reference proteome</keyword>
<dbReference type="Proteomes" id="UP000621631">
    <property type="component" value="Unassembled WGS sequence"/>
</dbReference>
<protein>
    <submittedName>
        <fullName evidence="1">DUF4145 domain-containing protein</fullName>
    </submittedName>
</protein>
<dbReference type="EMBL" id="JACWEZ010000027">
    <property type="protein sequence ID" value="MBD1224804.1"/>
    <property type="molecule type" value="Genomic_DNA"/>
</dbReference>
<dbReference type="RefSeq" id="WP_189779454.1">
    <property type="nucleotide sequence ID" value="NZ_JACWEZ010000027.1"/>
</dbReference>
<proteinExistence type="predicted"/>
<organism evidence="1 2">
    <name type="scientific">Virgibacillus halodenitrificans</name>
    <name type="common">Bacillus halodenitrificans</name>
    <dbReference type="NCBI Taxonomy" id="1482"/>
    <lineage>
        <taxon>Bacteria</taxon>
        <taxon>Bacillati</taxon>
        <taxon>Bacillota</taxon>
        <taxon>Bacilli</taxon>
        <taxon>Bacillales</taxon>
        <taxon>Bacillaceae</taxon>
        <taxon>Virgibacillus</taxon>
    </lineage>
</organism>